<dbReference type="AlphaFoldDB" id="A0A420DN66"/>
<evidence type="ECO:0000256" key="2">
    <source>
        <dbReference type="ARBA" id="ARBA00022692"/>
    </source>
</evidence>
<dbReference type="PANTHER" id="PTHR21461">
    <property type="entry name" value="GLYCOSYLTRANSFERASE FAMILY 92 PROTEIN"/>
    <property type="match status" value="1"/>
</dbReference>
<reference evidence="5 6" key="1">
    <citation type="submission" date="2018-09" db="EMBL/GenBank/DDBJ databases">
        <title>Genomic Encyclopedia of Archaeal and Bacterial Type Strains, Phase II (KMG-II): from individual species to whole genera.</title>
        <authorList>
            <person name="Goeker M."/>
        </authorList>
    </citation>
    <scope>NUCLEOTIDE SEQUENCE [LARGE SCALE GENOMIC DNA]</scope>
    <source>
        <strain evidence="5 6">DSM 11458</strain>
    </source>
</reference>
<dbReference type="PANTHER" id="PTHR21461:SF69">
    <property type="entry name" value="GLYCOSYLTRANSFERASE FAMILY 92 PROTEIN"/>
    <property type="match status" value="1"/>
</dbReference>
<protein>
    <submittedName>
        <fullName evidence="5">Glycosyl transferase family 2</fullName>
    </submittedName>
</protein>
<evidence type="ECO:0000313" key="5">
    <source>
        <dbReference type="EMBL" id="RKE95628.1"/>
    </source>
</evidence>
<evidence type="ECO:0000313" key="6">
    <source>
        <dbReference type="Proteomes" id="UP000284407"/>
    </source>
</evidence>
<dbReference type="GO" id="GO:0016757">
    <property type="term" value="F:glycosyltransferase activity"/>
    <property type="evidence" value="ECO:0007669"/>
    <property type="project" value="TreeGrafter"/>
</dbReference>
<evidence type="ECO:0000256" key="3">
    <source>
        <dbReference type="ARBA" id="ARBA00022989"/>
    </source>
</evidence>
<dbReference type="Pfam" id="PF13704">
    <property type="entry name" value="Glyco_tranf_2_4"/>
    <property type="match status" value="1"/>
</dbReference>
<sequence length="799" mass="89560">MRIFIHIGPEEVSASRVQSVLADKREQLGREGVVFARSPGNKNHTRLFMAVTDPGHVDPLRFNRGYITPQKQAALRDDLIGDLTREVDQKKPETLILSCAQLGPGLRTASELERLLNLLKPLSQDITIIAHVDLPARMLARAYGGQILEGRGLSLQAEVDLAGASDWWQSALDACPQIDPAAGVFAETQAPNHWIDLPALVRFWEGTFGTGNVHLHSYDEGRFASAHVADDIATAFGIENNFGKVEEMVPAPPLPDAALSRGRQLNALILRLLASRQRILPRQLWRSFVQDVAVDGSPLDIATLGAVTNHFTAGVETLLENHPNLHPDTFKALPSKGKWQEADPLYGFRPSQYLLGYMWRIDKATTEEKQKRAADLHRLAGTVSNTPEAPQPDASPRSPADAPDGLSAYARTIMPPLAVQNFEKLRTSSFAPHNKMGSVNEEAIAAAYTPIAPRELSKGNTGNVIVGCMKNEAPYIVEWVAYHRAMGVDNFLIYTNGCEDGTAEILDRLQEMGVLQHRNNDDWKGNSPQQYALNQSLKEPLIKDAEWIIHIDVDEFMNVRCGNGTLQDFFAAVPDATNVAMTWRMFGHNGVTKLSDDFVVEQFDTCSPKYCPKPHTVWGFKTMFKNIGAYEKISCHRPNKLVDGFQKKVKWINGSGRDMTKDVAENGWRSSKNNVGFDLLQLNHYALRSAESFLIKRQRGRALHVDRSIGINYWIRMDWSDFRDITIKRNTPRLRVEYDRLMHDNTLRGWHNSGLEWHRAKAAELHENPEFSDLYKEALAVKLTETERVAYALALDLES</sequence>
<dbReference type="GO" id="GO:0005737">
    <property type="term" value="C:cytoplasm"/>
    <property type="evidence" value="ECO:0007669"/>
    <property type="project" value="TreeGrafter"/>
</dbReference>
<keyword evidence="2" id="KW-0812">Transmembrane</keyword>
<organism evidence="5 6">
    <name type="scientific">Sulfitobacter guttiformis</name>
    <dbReference type="NCBI Taxonomy" id="74349"/>
    <lineage>
        <taxon>Bacteria</taxon>
        <taxon>Pseudomonadati</taxon>
        <taxon>Pseudomonadota</taxon>
        <taxon>Alphaproteobacteria</taxon>
        <taxon>Rhodobacterales</taxon>
        <taxon>Roseobacteraceae</taxon>
        <taxon>Sulfitobacter</taxon>
    </lineage>
</organism>
<evidence type="ECO:0000256" key="1">
    <source>
        <dbReference type="ARBA" id="ARBA00004167"/>
    </source>
</evidence>
<dbReference type="RefSeq" id="WP_025062586.1">
    <property type="nucleotide sequence ID" value="NZ_RAQK01000001.1"/>
</dbReference>
<dbReference type="STRING" id="1443111.Z949_2121"/>
<dbReference type="OrthoDB" id="4964299at2"/>
<comment type="caution">
    <text evidence="5">The sequence shown here is derived from an EMBL/GenBank/DDBJ whole genome shotgun (WGS) entry which is preliminary data.</text>
</comment>
<comment type="subcellular location">
    <subcellularLocation>
        <location evidence="1">Membrane</location>
        <topology evidence="1">Single-pass membrane protein</topology>
    </subcellularLocation>
</comment>
<name>A0A420DN66_9RHOB</name>
<evidence type="ECO:0000256" key="4">
    <source>
        <dbReference type="SAM" id="MobiDB-lite"/>
    </source>
</evidence>
<gene>
    <name evidence="5" type="ORF">C8N30_0165</name>
</gene>
<keyword evidence="3" id="KW-0472">Membrane</keyword>
<keyword evidence="5" id="KW-0808">Transferase</keyword>
<accession>A0A420DN66</accession>
<keyword evidence="3" id="KW-1133">Transmembrane helix</keyword>
<feature type="region of interest" description="Disordered" evidence="4">
    <location>
        <begin position="380"/>
        <end position="405"/>
    </location>
</feature>
<dbReference type="EMBL" id="RAQK01000001">
    <property type="protein sequence ID" value="RKE95628.1"/>
    <property type="molecule type" value="Genomic_DNA"/>
</dbReference>
<keyword evidence="6" id="KW-1185">Reference proteome</keyword>
<feature type="compositionally biased region" description="Low complexity" evidence="4">
    <location>
        <begin position="391"/>
        <end position="404"/>
    </location>
</feature>
<dbReference type="GO" id="GO:0016020">
    <property type="term" value="C:membrane"/>
    <property type="evidence" value="ECO:0007669"/>
    <property type="project" value="UniProtKB-SubCell"/>
</dbReference>
<proteinExistence type="predicted"/>
<dbReference type="Proteomes" id="UP000284407">
    <property type="component" value="Unassembled WGS sequence"/>
</dbReference>